<keyword evidence="1" id="KW-0732">Signal</keyword>
<protein>
    <submittedName>
        <fullName evidence="2">DUF928 domain-containing protein</fullName>
    </submittedName>
</protein>
<evidence type="ECO:0000313" key="2">
    <source>
        <dbReference type="EMBL" id="XCM39751.1"/>
    </source>
</evidence>
<name>A0AAU8JLR2_9CYAN</name>
<dbReference type="RefSeq" id="WP_054469478.1">
    <property type="nucleotide sequence ID" value="NZ_CP159837.1"/>
</dbReference>
<feature type="signal peptide" evidence="1">
    <location>
        <begin position="1"/>
        <end position="31"/>
    </location>
</feature>
<dbReference type="EMBL" id="CP159837">
    <property type="protein sequence ID" value="XCM39751.1"/>
    <property type="molecule type" value="Genomic_DNA"/>
</dbReference>
<dbReference type="AlphaFoldDB" id="A0AAU8JLR2"/>
<organism evidence="2">
    <name type="scientific">Planktothricoides raciborskii GIHE-MW2</name>
    <dbReference type="NCBI Taxonomy" id="2792601"/>
    <lineage>
        <taxon>Bacteria</taxon>
        <taxon>Bacillati</taxon>
        <taxon>Cyanobacteriota</taxon>
        <taxon>Cyanophyceae</taxon>
        <taxon>Oscillatoriophycideae</taxon>
        <taxon>Oscillatoriales</taxon>
        <taxon>Oscillatoriaceae</taxon>
        <taxon>Planktothricoides</taxon>
    </lineage>
</organism>
<sequence length="250" mass="27523">MTIQKIQKPFTTLISCALLLNSLVVGLPAVNAVEFSAPNTPPPSRRVGGAVRGASASAQTCLNNNQKELTALVPKVDVALTTQEYPVFFWYLPPNSATMISFNLIDDSSGEIIYESTMKTTGEGGILSLSLPENSGLPALEIGKDYYWSLAIICDRLDLQANPFVEGLIRRVEPPASLQQKLKQASALERVNLYANAGFWYDTIAELANLRRSNPDDSQLAQEWEELLRSVQLDRLVLEPLNPNIISEFN</sequence>
<dbReference type="InterPro" id="IPR010328">
    <property type="entry name" value="DUF928"/>
</dbReference>
<proteinExistence type="predicted"/>
<accession>A0AAU8JLR2</accession>
<gene>
    <name evidence="2" type="ORF">ABWT76_002701</name>
</gene>
<reference evidence="2" key="1">
    <citation type="submission" date="2024-07" db="EMBL/GenBank/DDBJ databases">
        <authorList>
            <person name="Kim Y.J."/>
            <person name="Jeong J.Y."/>
        </authorList>
    </citation>
    <scope>NUCLEOTIDE SEQUENCE</scope>
    <source>
        <strain evidence="2">GIHE-MW2</strain>
    </source>
</reference>
<feature type="chain" id="PRO_5043818072" evidence="1">
    <location>
        <begin position="32"/>
        <end position="250"/>
    </location>
</feature>
<evidence type="ECO:0000256" key="1">
    <source>
        <dbReference type="SAM" id="SignalP"/>
    </source>
</evidence>
<dbReference type="Pfam" id="PF06051">
    <property type="entry name" value="DUF928"/>
    <property type="match status" value="1"/>
</dbReference>